<dbReference type="FunFam" id="1.20.920.30:FF:000005">
    <property type="entry name" value="Dynein, axonemal, heavy chain 2"/>
    <property type="match status" value="1"/>
</dbReference>
<dbReference type="InterPro" id="IPR041589">
    <property type="entry name" value="DNAH3_AAA_lid_1"/>
</dbReference>
<feature type="non-terminal residue" evidence="16">
    <location>
        <position position="1666"/>
    </location>
</feature>
<dbReference type="SMART" id="SM00382">
    <property type="entry name" value="AAA"/>
    <property type="match status" value="3"/>
</dbReference>
<feature type="domain" description="AAA+ ATPase" evidence="15">
    <location>
        <begin position="734"/>
        <end position="870"/>
    </location>
</feature>
<dbReference type="InterPro" id="IPR042228">
    <property type="entry name" value="Dynein_linker_3"/>
</dbReference>
<evidence type="ECO:0000256" key="7">
    <source>
        <dbReference type="ARBA" id="ARBA00022840"/>
    </source>
</evidence>
<dbReference type="GO" id="GO:0005524">
    <property type="term" value="F:ATP binding"/>
    <property type="evidence" value="ECO:0007669"/>
    <property type="project" value="UniProtKB-KW"/>
</dbReference>
<protein>
    <submittedName>
        <fullName evidence="16">Dynein heavy chain, N-terminal region 2-domain-containing protein</fullName>
    </submittedName>
</protein>
<evidence type="ECO:0000256" key="14">
    <source>
        <dbReference type="ARBA" id="ARBA00023273"/>
    </source>
</evidence>
<dbReference type="Pfam" id="PF12774">
    <property type="entry name" value="AAA_6"/>
    <property type="match status" value="1"/>
</dbReference>
<keyword evidence="14" id="KW-0966">Cell projection</keyword>
<dbReference type="OrthoDB" id="447173at2759"/>
<evidence type="ECO:0000259" key="15">
    <source>
        <dbReference type="SMART" id="SM00382"/>
    </source>
</evidence>
<accession>A0A8H7ZPJ3</accession>
<dbReference type="InterPro" id="IPR027417">
    <property type="entry name" value="P-loop_NTPase"/>
</dbReference>
<evidence type="ECO:0000313" key="16">
    <source>
        <dbReference type="EMBL" id="KAG5457288.1"/>
    </source>
</evidence>
<evidence type="ECO:0000256" key="13">
    <source>
        <dbReference type="ARBA" id="ARBA00023212"/>
    </source>
</evidence>
<dbReference type="Pfam" id="PF08393">
    <property type="entry name" value="DHC_N2"/>
    <property type="match status" value="1"/>
</dbReference>
<feature type="domain" description="AAA+ ATPase" evidence="15">
    <location>
        <begin position="456"/>
        <end position="556"/>
    </location>
</feature>
<dbReference type="Gene3D" id="3.20.180.20">
    <property type="entry name" value="Dynein heavy chain, N-terminal domain 2"/>
    <property type="match status" value="1"/>
</dbReference>
<dbReference type="Proteomes" id="UP000673691">
    <property type="component" value="Unassembled WGS sequence"/>
</dbReference>
<dbReference type="GO" id="GO:0005874">
    <property type="term" value="C:microtubule"/>
    <property type="evidence" value="ECO:0007669"/>
    <property type="project" value="UniProtKB-KW"/>
</dbReference>
<dbReference type="Pfam" id="PF17852">
    <property type="entry name" value="Dynein_AAA_lid"/>
    <property type="match status" value="1"/>
</dbReference>
<dbReference type="InterPro" id="IPR013602">
    <property type="entry name" value="Dynein_heavy_linker"/>
</dbReference>
<keyword evidence="17" id="KW-1185">Reference proteome</keyword>
<evidence type="ECO:0000256" key="10">
    <source>
        <dbReference type="ARBA" id="ARBA00023054"/>
    </source>
</evidence>
<comment type="similarity">
    <text evidence="3">Belongs to the dynein heavy chain family.</text>
</comment>
<comment type="subcellular location">
    <subcellularLocation>
        <location evidence="1">Cell projection</location>
        <location evidence="1">Cilium</location>
        <location evidence="1">Flagellum</location>
    </subcellularLocation>
    <subcellularLocation>
        <location evidence="2">Cytoplasm</location>
        <location evidence="2">Cytoskeleton</location>
        <location evidence="2">Cilium axoneme</location>
    </subcellularLocation>
</comment>
<evidence type="ECO:0000313" key="17">
    <source>
        <dbReference type="Proteomes" id="UP000673691"/>
    </source>
</evidence>
<evidence type="ECO:0000256" key="3">
    <source>
        <dbReference type="ARBA" id="ARBA00008887"/>
    </source>
</evidence>
<keyword evidence="7" id="KW-0067">ATP-binding</keyword>
<dbReference type="FunFam" id="1.20.140.100:FF:000004">
    <property type="entry name" value="Dynein axonemal heavy chain 6"/>
    <property type="match status" value="1"/>
</dbReference>
<keyword evidence="11" id="KW-0969">Cilium</keyword>
<dbReference type="FunFam" id="3.20.180.20:FF:000003">
    <property type="entry name" value="Dynein heavy chain 12, axonemal"/>
    <property type="match status" value="1"/>
</dbReference>
<proteinExistence type="inferred from homology"/>
<dbReference type="InterPro" id="IPR026983">
    <property type="entry name" value="DHC"/>
</dbReference>
<organism evidence="16 17">
    <name type="scientific">Olpidium bornovanus</name>
    <dbReference type="NCBI Taxonomy" id="278681"/>
    <lineage>
        <taxon>Eukaryota</taxon>
        <taxon>Fungi</taxon>
        <taxon>Fungi incertae sedis</taxon>
        <taxon>Olpidiomycota</taxon>
        <taxon>Olpidiomycotina</taxon>
        <taxon>Olpidiomycetes</taxon>
        <taxon>Olpidiales</taxon>
        <taxon>Olpidiaceae</taxon>
        <taxon>Olpidium</taxon>
    </lineage>
</organism>
<dbReference type="GO" id="GO:0051959">
    <property type="term" value="F:dynein light intermediate chain binding"/>
    <property type="evidence" value="ECO:0007669"/>
    <property type="project" value="InterPro"/>
</dbReference>
<keyword evidence="12" id="KW-0505">Motor protein</keyword>
<dbReference type="InterPro" id="IPR024317">
    <property type="entry name" value="Dynein_heavy_chain_D4_dom"/>
</dbReference>
<dbReference type="GO" id="GO:0030286">
    <property type="term" value="C:dynein complex"/>
    <property type="evidence" value="ECO:0007669"/>
    <property type="project" value="UniProtKB-KW"/>
</dbReference>
<evidence type="ECO:0000256" key="11">
    <source>
        <dbReference type="ARBA" id="ARBA00023069"/>
    </source>
</evidence>
<dbReference type="PANTHER" id="PTHR22878">
    <property type="entry name" value="DYNEIN HEAVY CHAIN 6, AXONEMAL-LIKE-RELATED"/>
    <property type="match status" value="1"/>
</dbReference>
<dbReference type="InterPro" id="IPR043157">
    <property type="entry name" value="Dynein_AAA1S"/>
</dbReference>
<dbReference type="Gene3D" id="1.10.472.130">
    <property type="match status" value="1"/>
</dbReference>
<dbReference type="GO" id="GO:0031514">
    <property type="term" value="C:motile cilium"/>
    <property type="evidence" value="ECO:0007669"/>
    <property type="project" value="UniProtKB-SubCell"/>
</dbReference>
<evidence type="ECO:0000256" key="4">
    <source>
        <dbReference type="ARBA" id="ARBA00022490"/>
    </source>
</evidence>
<dbReference type="InterPro" id="IPR041466">
    <property type="entry name" value="Dynein_AAA5_ext"/>
</dbReference>
<evidence type="ECO:0000256" key="1">
    <source>
        <dbReference type="ARBA" id="ARBA00004230"/>
    </source>
</evidence>
<keyword evidence="10" id="KW-0175">Coiled coil</keyword>
<dbReference type="GO" id="GO:0007018">
    <property type="term" value="P:microtubule-based movement"/>
    <property type="evidence" value="ECO:0007669"/>
    <property type="project" value="InterPro"/>
</dbReference>
<gene>
    <name evidence="16" type="ORF">BJ554DRAFT_2742</name>
</gene>
<dbReference type="InterPro" id="IPR003593">
    <property type="entry name" value="AAA+_ATPase"/>
</dbReference>
<dbReference type="Gene3D" id="1.20.920.20">
    <property type="match status" value="1"/>
</dbReference>
<evidence type="ECO:0000256" key="5">
    <source>
        <dbReference type="ARBA" id="ARBA00022701"/>
    </source>
</evidence>
<dbReference type="Gene3D" id="3.40.50.300">
    <property type="entry name" value="P-loop containing nucleotide triphosphate hydrolases"/>
    <property type="match status" value="3"/>
</dbReference>
<evidence type="ECO:0000256" key="2">
    <source>
        <dbReference type="ARBA" id="ARBA00004430"/>
    </source>
</evidence>
<dbReference type="FunFam" id="3.40.50.300:FF:002429">
    <property type="entry name" value="Dynein heavy chain, putative"/>
    <property type="match status" value="1"/>
</dbReference>
<dbReference type="Pfam" id="PF12775">
    <property type="entry name" value="AAA_7"/>
    <property type="match status" value="1"/>
</dbReference>
<dbReference type="Gene3D" id="1.20.920.30">
    <property type="match status" value="1"/>
</dbReference>
<sequence length="1666" mass="188316">MGKLREMRVFDFKEEISAISSQASSEAALEEMLNKILAAWTDIEFIVLPYRDSKDVFILGGVDDIQTQLEDSQVTIATLRSSRFLGPIKSDVERWDKQLNLFADTLEAWTTCQRSWLYLESIFGAPDIQRQLPDEAKMFSQVDRTWKDVMRKVARNPNAMKAGTMPGLLEMMQQNNELLDKIQKCLEDYLESKRLLFPRFYFLSNDELLEILSQTRNPQAVQPHLSKCFDAIKSLEFSSELKSIDILAMLSPEGERMPFMKMVKARGNVEAWLSSVEEAMFSTVRRACKAALVEFDPTKRNEWVLSHPGQVVLTASQVIWCRDITEALKGPHPLNGLVAFKQKCVQNLSGLAGLVRGELTKLQRNILGAVITIDVHNRDIVANMIAANVTTAQDFEWTKQLRYYWDSESDACTVKMSTSSDFYGCEYLGCSPRLVITPLTDRCYLTLTSAMALNLGGAPLGPAGTGKTETVKDLAKALARQCVVFNCSDSLDYKIMGKFFAGLAQSGAWCCFDEFNRIDIEVLSVIAQQLLTIKNAKDARAAKFNFEGREIRLIPTCAAFITMNPGYAGRTELPDNLKALFRPIAMMIPDYGLIAEIMLFSEGFEGAKALSGKVVNLYKLCSEQLSQQDHYDFGMRAVKSVLVMAGSLKRANPDVSEDVVLIRSLRDSNLPKFLAEDVPLFRGILQDLFPGVVIPNQDYGALQTQVQATLTGKGLQVVPPYVDRIIQLYDTMKVRHGVMLVGPTGGGKTTAYEILSESLTALKETAATNQDFQRVKTYVLNPKCITMAELYGEFNLATMEWKDGIIGSVVRQQVSETTADEKWTVCDGPVDALWIENMNTVLDDNKLLCLANGERIKMNSTMHMVFEVADLAVASPATVSRCGMVYMDPAILGWRPYVASWMQKLPPHVTQEQKDVIAPLFEAYTDAGLAFVRKHCKELVPSVNLNLVTSLCKLLRTFFARMQEIDFSRSIIDIRPLLGQLFVFCYVWSLGGNLSEASHDDFDTFVRQLLESGPGQEYAMPESNSVFSYYVDLKTKSYMVWDDIVPTFKYSPDIPYFQMTVATADTVRYQYLLEALLDEGYPTLLTGITGVGKSVIVQNLLSRIGKKKNYIPVNLNFSAQTTSSMTQQIIEYNLEKKRKNVLAAPSGMRMVLFVDDVNMPKPDTYGSQPPIELLRQYLDFGGLYDREKLTWKIVQDVSMIAACAPPGGGRNEMTPRFVRHFNMLSIPQPSESSLARIFRSMVDGFLKPFSGEVRQTSEAIVNSSIEIYKRMCAELLPTPAKSHYTFNIRDLSKVVQGVLQVKPSVVASKVDIVKVFCHESSRVFHDRLIDEPDRQYFNKLLSEVVEKNFAVAIAKDMFTQKPIMFGDFMKRGVPPEERVYVELSDVKALNTMLEDYLEEYNVTYNRDVRLIFFMDAKQHITRISRIIRQPRGNALLVGVGGTGKQSLTRLACHVADYQCHQIELTRTYGVAEWREDIKKLFLIAGVEGKNTVFLLNDTQVKDEAFLEDVNNILNTGEVPGLFELDEREKIISDLRQVARERGQAEDRDSINQFFVNRVRDNLHIVFATSPVGDTFRNRCRMFPSLVNCCTIDWFDIWPKDALLSVSRRFLEFVDLGGEEMKEKIAEMCVEIHAGVSEISERFYAELRRRYYTTPTSYLELINSYTM</sequence>
<dbReference type="InterPro" id="IPR042222">
    <property type="entry name" value="Dynein_2_N"/>
</dbReference>
<dbReference type="FunFam" id="1.10.8.710:FF:000004">
    <property type="entry name" value="Dynein axonemal heavy chain 6"/>
    <property type="match status" value="1"/>
</dbReference>
<feature type="domain" description="AAA+ ATPase" evidence="15">
    <location>
        <begin position="1079"/>
        <end position="1227"/>
    </location>
</feature>
<dbReference type="Pfam" id="PF12780">
    <property type="entry name" value="AAA_8"/>
    <property type="match status" value="1"/>
</dbReference>
<dbReference type="Gene3D" id="1.20.140.100">
    <property type="entry name" value="Dynein heavy chain, N-terminal domain 2"/>
    <property type="match status" value="1"/>
</dbReference>
<keyword evidence="9" id="KW-0243">Dynein</keyword>
<dbReference type="GO" id="GO:0005930">
    <property type="term" value="C:axoneme"/>
    <property type="evidence" value="ECO:0007669"/>
    <property type="project" value="UniProtKB-SubCell"/>
</dbReference>
<keyword evidence="5" id="KW-0493">Microtubule</keyword>
<evidence type="ECO:0000256" key="12">
    <source>
        <dbReference type="ARBA" id="ARBA00023175"/>
    </source>
</evidence>
<keyword evidence="6" id="KW-0547">Nucleotide-binding</keyword>
<dbReference type="PANTHER" id="PTHR22878:SF68">
    <property type="entry name" value="DYNEIN HEAVY CHAIN 6, AXONEMAL-LIKE"/>
    <property type="match status" value="1"/>
</dbReference>
<dbReference type="InterPro" id="IPR035699">
    <property type="entry name" value="AAA_6"/>
</dbReference>
<dbReference type="EMBL" id="JAEFCI010010315">
    <property type="protein sequence ID" value="KAG5457288.1"/>
    <property type="molecule type" value="Genomic_DNA"/>
</dbReference>
<dbReference type="Pfam" id="PF17857">
    <property type="entry name" value="AAA_lid_1"/>
    <property type="match status" value="1"/>
</dbReference>
<reference evidence="16 17" key="1">
    <citation type="journal article" name="Sci. Rep.">
        <title>Genome-scale phylogenetic analyses confirm Olpidium as the closest living zoosporic fungus to the non-flagellated, terrestrial fungi.</title>
        <authorList>
            <person name="Chang Y."/>
            <person name="Rochon D."/>
            <person name="Sekimoto S."/>
            <person name="Wang Y."/>
            <person name="Chovatia M."/>
            <person name="Sandor L."/>
            <person name="Salamov A."/>
            <person name="Grigoriev I.V."/>
            <person name="Stajich J.E."/>
            <person name="Spatafora J.W."/>
        </authorList>
    </citation>
    <scope>NUCLEOTIDE SEQUENCE [LARGE SCALE GENOMIC DNA]</scope>
    <source>
        <strain evidence="16">S191</strain>
    </source>
</reference>
<keyword evidence="8" id="KW-0282">Flagellum</keyword>
<dbReference type="SUPFAM" id="SSF52540">
    <property type="entry name" value="P-loop containing nucleoside triphosphate hydrolases"/>
    <property type="match status" value="4"/>
</dbReference>
<dbReference type="FunFam" id="1.20.58.1120:FF:000007">
    <property type="entry name" value="Dynein heavy chain 4"/>
    <property type="match status" value="1"/>
</dbReference>
<dbReference type="GO" id="GO:0045505">
    <property type="term" value="F:dynein intermediate chain binding"/>
    <property type="evidence" value="ECO:0007669"/>
    <property type="project" value="InterPro"/>
</dbReference>
<comment type="caution">
    <text evidence="16">The sequence shown here is derived from an EMBL/GenBank/DDBJ whole genome shotgun (WGS) entry which is preliminary data.</text>
</comment>
<dbReference type="FunFam" id="3.40.50.300:FF:002141">
    <property type="entry name" value="Dynein heavy chain"/>
    <property type="match status" value="1"/>
</dbReference>
<keyword evidence="4" id="KW-0963">Cytoplasm</keyword>
<name>A0A8H7ZPJ3_9FUNG</name>
<evidence type="ECO:0000256" key="6">
    <source>
        <dbReference type="ARBA" id="ARBA00022741"/>
    </source>
</evidence>
<dbReference type="FunFam" id="3.40.50.300:FF:000063">
    <property type="entry name" value="dynein heavy chain 6, axonemal"/>
    <property type="match status" value="1"/>
</dbReference>
<dbReference type="Gene3D" id="1.20.58.1120">
    <property type="match status" value="1"/>
</dbReference>
<evidence type="ECO:0000256" key="8">
    <source>
        <dbReference type="ARBA" id="ARBA00022846"/>
    </source>
</evidence>
<dbReference type="Gene3D" id="1.10.8.710">
    <property type="match status" value="1"/>
</dbReference>
<keyword evidence="13" id="KW-0206">Cytoskeleton</keyword>
<evidence type="ECO:0000256" key="9">
    <source>
        <dbReference type="ARBA" id="ARBA00023017"/>
    </source>
</evidence>